<dbReference type="OrthoDB" id="3267958at2759"/>
<dbReference type="InterPro" id="IPR011011">
    <property type="entry name" value="Znf_FYVE_PHD"/>
</dbReference>
<keyword evidence="1" id="KW-0479">Metal-binding</keyword>
<keyword evidence="3" id="KW-0862">Zinc</keyword>
<name>A0A9P5NH37_GYMJU</name>
<comment type="caution">
    <text evidence="5">The sequence shown here is derived from an EMBL/GenBank/DDBJ whole genome shotgun (WGS) entry which is preliminary data.</text>
</comment>
<evidence type="ECO:0000256" key="2">
    <source>
        <dbReference type="ARBA" id="ARBA00022771"/>
    </source>
</evidence>
<reference evidence="5" key="1">
    <citation type="submission" date="2020-11" db="EMBL/GenBank/DDBJ databases">
        <authorList>
            <consortium name="DOE Joint Genome Institute"/>
            <person name="Ahrendt S."/>
            <person name="Riley R."/>
            <person name="Andreopoulos W."/>
            <person name="LaButti K."/>
            <person name="Pangilinan J."/>
            <person name="Ruiz-duenas F.J."/>
            <person name="Barrasa J.M."/>
            <person name="Sanchez-Garcia M."/>
            <person name="Camarero S."/>
            <person name="Miyauchi S."/>
            <person name="Serrano A."/>
            <person name="Linde D."/>
            <person name="Babiker R."/>
            <person name="Drula E."/>
            <person name="Ayuso-Fernandez I."/>
            <person name="Pacheco R."/>
            <person name="Padilla G."/>
            <person name="Ferreira P."/>
            <person name="Barriuso J."/>
            <person name="Kellner H."/>
            <person name="Castanera R."/>
            <person name="Alfaro M."/>
            <person name="Ramirez L."/>
            <person name="Pisabarro A.G."/>
            <person name="Kuo A."/>
            <person name="Tritt A."/>
            <person name="Lipzen A."/>
            <person name="He G."/>
            <person name="Yan M."/>
            <person name="Ng V."/>
            <person name="Cullen D."/>
            <person name="Martin F."/>
            <person name="Rosso M.-N."/>
            <person name="Henrissat B."/>
            <person name="Hibbett D."/>
            <person name="Martinez A.T."/>
            <person name="Grigoriev I.V."/>
        </authorList>
    </citation>
    <scope>NUCLEOTIDE SEQUENCE</scope>
    <source>
        <strain evidence="5">AH 44721</strain>
    </source>
</reference>
<dbReference type="PROSITE" id="PS01359">
    <property type="entry name" value="ZF_PHD_1"/>
    <property type="match status" value="1"/>
</dbReference>
<dbReference type="EMBL" id="JADNYJ010000090">
    <property type="protein sequence ID" value="KAF8887466.1"/>
    <property type="molecule type" value="Genomic_DNA"/>
</dbReference>
<proteinExistence type="predicted"/>
<evidence type="ECO:0000313" key="5">
    <source>
        <dbReference type="EMBL" id="KAF8887466.1"/>
    </source>
</evidence>
<dbReference type="Proteomes" id="UP000724874">
    <property type="component" value="Unassembled WGS sequence"/>
</dbReference>
<dbReference type="InterPro" id="IPR013083">
    <property type="entry name" value="Znf_RING/FYVE/PHD"/>
</dbReference>
<keyword evidence="6" id="KW-1185">Reference proteome</keyword>
<gene>
    <name evidence="5" type="ORF">CPB84DRAFT_1684632</name>
</gene>
<keyword evidence="2" id="KW-0863">Zinc-finger</keyword>
<evidence type="ECO:0000256" key="3">
    <source>
        <dbReference type="ARBA" id="ARBA00022833"/>
    </source>
</evidence>
<dbReference type="SUPFAM" id="SSF57903">
    <property type="entry name" value="FYVE/PHD zinc finger"/>
    <property type="match status" value="1"/>
</dbReference>
<dbReference type="GO" id="GO:0008270">
    <property type="term" value="F:zinc ion binding"/>
    <property type="evidence" value="ECO:0007669"/>
    <property type="project" value="UniProtKB-KW"/>
</dbReference>
<dbReference type="Gene3D" id="3.30.40.10">
    <property type="entry name" value="Zinc/RING finger domain, C3HC4 (zinc finger)"/>
    <property type="match status" value="1"/>
</dbReference>
<dbReference type="InterPro" id="IPR001965">
    <property type="entry name" value="Znf_PHD"/>
</dbReference>
<sequence>MIIEGLDQCYCGQKLSMKDEGMLKCREAGCETQWWHLTCVQLDQILKRWVCEACEMMKGGQGGKIALSMINADVRIPYIEMFLMTNQSCGWLVQPTWPSKLFHH</sequence>
<organism evidence="5 6">
    <name type="scientific">Gymnopilus junonius</name>
    <name type="common">Spectacular rustgill mushroom</name>
    <name type="synonym">Gymnopilus spectabilis subsp. junonius</name>
    <dbReference type="NCBI Taxonomy" id="109634"/>
    <lineage>
        <taxon>Eukaryota</taxon>
        <taxon>Fungi</taxon>
        <taxon>Dikarya</taxon>
        <taxon>Basidiomycota</taxon>
        <taxon>Agaricomycotina</taxon>
        <taxon>Agaricomycetes</taxon>
        <taxon>Agaricomycetidae</taxon>
        <taxon>Agaricales</taxon>
        <taxon>Agaricineae</taxon>
        <taxon>Hymenogastraceae</taxon>
        <taxon>Gymnopilus</taxon>
    </lineage>
</organism>
<dbReference type="AlphaFoldDB" id="A0A9P5NH37"/>
<feature type="domain" description="Zinc finger PHD-type" evidence="4">
    <location>
        <begin position="8"/>
        <end position="55"/>
    </location>
</feature>
<protein>
    <recommendedName>
        <fullName evidence="4">Zinc finger PHD-type domain-containing protein</fullName>
    </recommendedName>
</protein>
<dbReference type="InterPro" id="IPR019786">
    <property type="entry name" value="Zinc_finger_PHD-type_CS"/>
</dbReference>
<dbReference type="SMART" id="SM00249">
    <property type="entry name" value="PHD"/>
    <property type="match status" value="1"/>
</dbReference>
<evidence type="ECO:0000259" key="4">
    <source>
        <dbReference type="SMART" id="SM00249"/>
    </source>
</evidence>
<accession>A0A9P5NH37</accession>
<evidence type="ECO:0000256" key="1">
    <source>
        <dbReference type="ARBA" id="ARBA00022723"/>
    </source>
</evidence>
<evidence type="ECO:0000313" key="6">
    <source>
        <dbReference type="Proteomes" id="UP000724874"/>
    </source>
</evidence>